<evidence type="ECO:0000313" key="5">
    <source>
        <dbReference type="Proteomes" id="UP000789390"/>
    </source>
</evidence>
<dbReference type="PANTHER" id="PTHR12473:SF8">
    <property type="entry name" value="UBIQUITIN CARBOXYL-TERMINAL HYDROLASE MINDY-4-RELATED"/>
    <property type="match status" value="1"/>
</dbReference>
<evidence type="ECO:0000313" key="4">
    <source>
        <dbReference type="EMBL" id="CAH0100072.1"/>
    </source>
</evidence>
<reference evidence="4" key="1">
    <citation type="submission" date="2021-11" db="EMBL/GenBank/DDBJ databases">
        <authorList>
            <person name="Schell T."/>
        </authorList>
    </citation>
    <scope>NUCLEOTIDE SEQUENCE</scope>
    <source>
        <strain evidence="4">M5</strain>
    </source>
</reference>
<dbReference type="PANTHER" id="PTHR12473">
    <property type="entry name" value="UBIQUITIN CARBOXYL-TERMINAL HYDROLASE MINDY-4-RELATED"/>
    <property type="match status" value="1"/>
</dbReference>
<protein>
    <recommendedName>
        <fullName evidence="2">Ubiquitin carboxyl-terminal hydrolase MINDY</fullName>
        <ecNumber evidence="2">3.4.19.12</ecNumber>
    </recommendedName>
</protein>
<comment type="function">
    <text evidence="2">Hydrolase that can remove 'Lys-48'-linked conjugated ubiquitin from proteins.</text>
</comment>
<name>A0A8J2RFM7_9CRUS</name>
<keyword evidence="2" id="KW-0378">Hydrolase</keyword>
<evidence type="ECO:0000256" key="2">
    <source>
        <dbReference type="RuleBase" id="RU367088"/>
    </source>
</evidence>
<dbReference type="Proteomes" id="UP000789390">
    <property type="component" value="Unassembled WGS sequence"/>
</dbReference>
<keyword evidence="2" id="KW-0833">Ubl conjugation pathway</keyword>
<dbReference type="EC" id="3.4.19.12" evidence="2"/>
<proteinExistence type="inferred from homology"/>
<dbReference type="OrthoDB" id="10263628at2759"/>
<organism evidence="4 5">
    <name type="scientific">Daphnia galeata</name>
    <dbReference type="NCBI Taxonomy" id="27404"/>
    <lineage>
        <taxon>Eukaryota</taxon>
        <taxon>Metazoa</taxon>
        <taxon>Ecdysozoa</taxon>
        <taxon>Arthropoda</taxon>
        <taxon>Crustacea</taxon>
        <taxon>Branchiopoda</taxon>
        <taxon>Diplostraca</taxon>
        <taxon>Cladocera</taxon>
        <taxon>Anomopoda</taxon>
        <taxon>Daphniidae</taxon>
        <taxon>Daphnia</taxon>
    </lineage>
</organism>
<dbReference type="InterPro" id="IPR025257">
    <property type="entry name" value="MINDY-3/4_CD"/>
</dbReference>
<feature type="domain" description="Deubiquitinating enzyme MINDY-3/4 conserved" evidence="3">
    <location>
        <begin position="74"/>
        <end position="426"/>
    </location>
</feature>
<keyword evidence="2" id="KW-0788">Thiol protease</keyword>
<keyword evidence="2" id="KW-0645">Protease</keyword>
<dbReference type="EMBL" id="CAKKLH010000031">
    <property type="protein sequence ID" value="CAH0100072.1"/>
    <property type="molecule type" value="Genomic_DNA"/>
</dbReference>
<dbReference type="AlphaFoldDB" id="A0A8J2RFM7"/>
<dbReference type="InterPro" id="IPR039785">
    <property type="entry name" value="MINY3/4"/>
</dbReference>
<dbReference type="Pfam" id="PF13898">
    <property type="entry name" value="MINDY-3_4_CD"/>
    <property type="match status" value="1"/>
</dbReference>
<dbReference type="SMART" id="SM01174">
    <property type="entry name" value="DUF4205"/>
    <property type="match status" value="1"/>
</dbReference>
<evidence type="ECO:0000256" key="1">
    <source>
        <dbReference type="ARBA" id="ARBA00011074"/>
    </source>
</evidence>
<gene>
    <name evidence="4" type="ORF">DGAL_LOCUS2245</name>
</gene>
<comment type="similarity">
    <text evidence="1 2">Belongs to the MINDY deubiquitinase family. FAM188 subfamily.</text>
</comment>
<dbReference type="GO" id="GO:0006508">
    <property type="term" value="P:proteolysis"/>
    <property type="evidence" value="ECO:0007669"/>
    <property type="project" value="UniProtKB-KW"/>
</dbReference>
<dbReference type="GO" id="GO:0004843">
    <property type="term" value="F:cysteine-type deubiquitinase activity"/>
    <property type="evidence" value="ECO:0007669"/>
    <property type="project" value="UniProtKB-UniRule"/>
</dbReference>
<comment type="catalytic activity">
    <reaction evidence="2">
        <text>Thiol-dependent hydrolysis of ester, thioester, amide, peptide and isopeptide bonds formed by the C-terminal Gly of ubiquitin (a 76-residue protein attached to proteins as an intracellular targeting signal).</text>
        <dbReference type="EC" id="3.4.19.12"/>
    </reaction>
</comment>
<dbReference type="GO" id="GO:1990380">
    <property type="term" value="F:K48-linked deubiquitinase activity"/>
    <property type="evidence" value="ECO:0007669"/>
    <property type="project" value="UniProtKB-UniRule"/>
</dbReference>
<comment type="caution">
    <text evidence="4">The sequence shown here is derived from an EMBL/GenBank/DDBJ whole genome shotgun (WGS) entry which is preliminary data.</text>
</comment>
<dbReference type="GO" id="GO:0071108">
    <property type="term" value="P:protein K48-linked deubiquitination"/>
    <property type="evidence" value="ECO:0007669"/>
    <property type="project" value="InterPro"/>
</dbReference>
<evidence type="ECO:0000259" key="3">
    <source>
        <dbReference type="SMART" id="SM01174"/>
    </source>
</evidence>
<keyword evidence="5" id="KW-1185">Reference proteome</keyword>
<accession>A0A8J2RFM7</accession>
<sequence length="431" mass="48667">MTRYPGRSTGIGAERPPLPNVLPVPSYPWNTHYRVYSNIDHFITCELRFNDELNVASRYMYALKALIQVFPLDMSRVWCARSSSHADRGMVFREAEQQLAYGLTFIGGDMTPLARSVLMIVQAQVLRTILFETDPNKTLKTRRDPLEPTRTIQKEALVAALADIIWRAGSGQGVLCLPNKSVVYLPESPQFNQDGVTEKLQLVPFGKWDELVTVLRRYIYIFQEEPGPAVLLLLYSAVLSRGLDRVNEDLMGRAANYSGLTNRGHLVTFKGSISNSVLCLLMTGRASPYLHNGVQYRGDEDNAAVAETGVLIRSPLGLLMWMGNEEKTIAANLGSRLKTPIFPVWLVICCDQTGLLFCLDRALMRDYRNEYNFQLHYFTSSHYQTSETILNICTRGFDETEPEIPLSTLDKVIRTKWSGARVNWNGIAPFL</sequence>